<proteinExistence type="predicted"/>
<name>A0A0V1DTR4_TRIPS</name>
<reference evidence="1 2" key="1">
    <citation type="submission" date="2015-01" db="EMBL/GenBank/DDBJ databases">
        <title>Evolution of Trichinella species and genotypes.</title>
        <authorList>
            <person name="Korhonen P.K."/>
            <person name="Edoardo P."/>
            <person name="Giuseppe L.R."/>
            <person name="Gasser R.B."/>
        </authorList>
    </citation>
    <scope>NUCLEOTIDE SEQUENCE [LARGE SCALE GENOMIC DNA]</scope>
    <source>
        <strain evidence="1">ISS13</strain>
    </source>
</reference>
<sequence>MLPHNVHAGFSQRHSFVKTKSFTISARLVQFYNQQVRRVSFTCNPSANQHLLPPLSPYLSHHFTASVPCSVQQMTNKFARSVLYFPRLFTLSFRAKAVFCHPTLPTIFHFQSWFSTSQHYTYFNTPFSLQRLQIQFQYTWFSVQSSPSNALHSTSISPTLPNPNFPPPFQSVFLVQSIVFSPANHKQFCGTERVSYYTSDPFLSVTETFNSFAPTTRKTFQTAPSRSFQTTAHHYCAVRGPPTSTTVHMLCLVMCPGFIRVMPMFCSSGNFQQSSPTTMYGVCSIQDYLSLKTTPLSLLLDFVHSPILSASVQLFCQDMCRFFTITVQGLRAAVAVLPEEQCTVREPQSAFHYPISITMHVSFLQFSTLPFRFSGIIYKSPPPHHYAFTLNAKGAFYLAILARISIHLYRVPSNKLRTILSRSTQYCPRPFTLSAPLLFSPSEHSSQFRIYKGGFPPVINAMRPLSADEHFFHSHTSPHPNNHTLSAESALPPANLARISTPLYRVLFKKSQTILPCSLRHWHDFSRTLSATEPPSFKEFFAIFSHKGTQCQHSIMCPQIPPTKALLLIMRVFFRRSTAVLLPPRTQQFAH</sequence>
<organism evidence="1 2">
    <name type="scientific">Trichinella pseudospiralis</name>
    <name type="common">Parasitic roundworm</name>
    <dbReference type="NCBI Taxonomy" id="6337"/>
    <lineage>
        <taxon>Eukaryota</taxon>
        <taxon>Metazoa</taxon>
        <taxon>Ecdysozoa</taxon>
        <taxon>Nematoda</taxon>
        <taxon>Enoplea</taxon>
        <taxon>Dorylaimia</taxon>
        <taxon>Trichinellida</taxon>
        <taxon>Trichinellidae</taxon>
        <taxon>Trichinella</taxon>
    </lineage>
</organism>
<dbReference type="EMBL" id="JYDR01000245">
    <property type="protein sequence ID" value="KRY64958.1"/>
    <property type="molecule type" value="Genomic_DNA"/>
</dbReference>
<gene>
    <name evidence="1" type="ORF">T4A_8253</name>
</gene>
<dbReference type="AlphaFoldDB" id="A0A0V1DTR4"/>
<dbReference type="Proteomes" id="UP000054632">
    <property type="component" value="Unassembled WGS sequence"/>
</dbReference>
<accession>A0A0V1DTR4</accession>
<evidence type="ECO:0000313" key="1">
    <source>
        <dbReference type="EMBL" id="KRY64958.1"/>
    </source>
</evidence>
<protein>
    <submittedName>
        <fullName evidence="1">Uncharacterized protein</fullName>
    </submittedName>
</protein>
<comment type="caution">
    <text evidence="1">The sequence shown here is derived from an EMBL/GenBank/DDBJ whole genome shotgun (WGS) entry which is preliminary data.</text>
</comment>
<evidence type="ECO:0000313" key="2">
    <source>
        <dbReference type="Proteomes" id="UP000054632"/>
    </source>
</evidence>